<dbReference type="InterPro" id="IPR000477">
    <property type="entry name" value="RT_dom"/>
</dbReference>
<dbReference type="AlphaFoldDB" id="A0A2J0JIM2"/>
<accession>A0A2J0JIM2</accession>
<dbReference type="Gene3D" id="3.30.70.270">
    <property type="match status" value="1"/>
</dbReference>
<evidence type="ECO:0000259" key="1">
    <source>
        <dbReference type="PROSITE" id="PS50878"/>
    </source>
</evidence>
<dbReference type="PANTHER" id="PTHR34047:SF8">
    <property type="entry name" value="PROTEIN YKFC"/>
    <property type="match status" value="1"/>
</dbReference>
<evidence type="ECO:0000313" key="3">
    <source>
        <dbReference type="Proteomes" id="UP000228613"/>
    </source>
</evidence>
<dbReference type="InterPro" id="IPR043128">
    <property type="entry name" value="Rev_trsase/Diguanyl_cyclase"/>
</dbReference>
<reference evidence="3" key="1">
    <citation type="submission" date="2017-09" db="EMBL/GenBank/DDBJ databases">
        <title>Depth-based differentiation of microbial function through sediment-hosted aquifers and enrichment of novel symbionts in the deep terrestrial subsurface.</title>
        <authorList>
            <person name="Probst A.J."/>
            <person name="Ladd B."/>
            <person name="Jarett J.K."/>
            <person name="Geller-Mcgrath D.E."/>
            <person name="Sieber C.M.K."/>
            <person name="Emerson J.B."/>
            <person name="Anantharaman K."/>
            <person name="Thomas B.C."/>
            <person name="Malmstrom R."/>
            <person name="Stieglmeier M."/>
            <person name="Klingl A."/>
            <person name="Woyke T."/>
            <person name="Ryan C.M."/>
            <person name="Banfield J.F."/>
        </authorList>
    </citation>
    <scope>NUCLEOTIDE SEQUENCE [LARGE SCALE GENOMIC DNA]</scope>
</reference>
<dbReference type="EMBL" id="PFCP01000038">
    <property type="protein sequence ID" value="PIR68922.1"/>
    <property type="molecule type" value="Genomic_DNA"/>
</dbReference>
<dbReference type="CDD" id="cd01651">
    <property type="entry name" value="RT_G2_intron"/>
    <property type="match status" value="1"/>
</dbReference>
<evidence type="ECO:0000313" key="2">
    <source>
        <dbReference type="EMBL" id="PIR68922.1"/>
    </source>
</evidence>
<dbReference type="PROSITE" id="PS50878">
    <property type="entry name" value="RT_POL"/>
    <property type="match status" value="1"/>
</dbReference>
<dbReference type="Pfam" id="PF00078">
    <property type="entry name" value="RVT_1"/>
    <property type="match status" value="1"/>
</dbReference>
<sequence>MQNNGRKKLRGGVDLFHNIVSIHNLLLAWKEFCRGKRKKEDVANFEMHLEDNIWQLHGELISGNYKMMPYISFYVCDPKRRNIHKANVRDRIVHQAIFRILYPICDLDFIFDSFSSRTKKGTHLGTRRLFKACRKVTKNWRENAWVLQFDIKKFFDSVDHYILLEQIFLLIHEEKTLLLLQSIISSFEKTKDRGIPLGNVTSQLFANVYMNKFDQFVKHELEVENYFRYCDDVAITHKSREYLLRILEQCENFLKNEMKIFLHPQKTNIRKVRQGIDFLGYVILPNSIILRTHTKHRIEKRLDNVELQSLISYFGVTKHARARELREKIYKRIIFFKNLVTST</sequence>
<feature type="domain" description="Reverse transcriptase" evidence="1">
    <location>
        <begin position="64"/>
        <end position="283"/>
    </location>
</feature>
<dbReference type="Proteomes" id="UP000228613">
    <property type="component" value="Unassembled WGS sequence"/>
</dbReference>
<gene>
    <name evidence="2" type="ORF">COU48_01435</name>
</gene>
<proteinExistence type="predicted"/>
<dbReference type="SUPFAM" id="SSF56672">
    <property type="entry name" value="DNA/RNA polymerases"/>
    <property type="match status" value="1"/>
</dbReference>
<organism evidence="2 3">
    <name type="scientific">Candidatus Nomurabacteria bacterium CG10_big_fil_rev_8_21_14_0_10_03_31_7</name>
    <dbReference type="NCBI Taxonomy" id="1974730"/>
    <lineage>
        <taxon>Bacteria</taxon>
        <taxon>Candidatus Nomuraibacteriota</taxon>
    </lineage>
</organism>
<comment type="caution">
    <text evidence="2">The sequence shown here is derived from an EMBL/GenBank/DDBJ whole genome shotgun (WGS) entry which is preliminary data.</text>
</comment>
<dbReference type="InterPro" id="IPR051083">
    <property type="entry name" value="GrpII_Intron_Splice-Mob/Def"/>
</dbReference>
<dbReference type="InterPro" id="IPR043502">
    <property type="entry name" value="DNA/RNA_pol_sf"/>
</dbReference>
<dbReference type="PANTHER" id="PTHR34047">
    <property type="entry name" value="NUCLEAR INTRON MATURASE 1, MITOCHONDRIAL-RELATED"/>
    <property type="match status" value="1"/>
</dbReference>
<protein>
    <recommendedName>
        <fullName evidence="1">Reverse transcriptase domain-containing protein</fullName>
    </recommendedName>
</protein>
<name>A0A2J0JIM2_9BACT</name>